<protein>
    <submittedName>
        <fullName evidence="9">CofH family radical SAM protein</fullName>
    </submittedName>
</protein>
<sequence length="332" mass="37696">MGLSAERVVGAELLGIHDKIQKGERLSREDGLLLSRTPNLSGVGYLANIVRERRHGARTYYVRNQHINYTNICNKFCKFCSFYAKKGGPDPYEMSLEEVRRRLEWHRDVPITEVHMVGGINPRLPYRYYLDLVRTVKEARPGVHVKAFTAVEIVEIARVGKCSIDNALADLIEAGLDSLPGGGIEVLSDRVHRELFGKKLSGEEWKEVARAAARLGLRQYATMLYGHIETAEERVDHLIQLRELQDETGHFLTFTPLSFHPEGTELEDTPHTTGDDALRAIALSRLMLDNFEHIKSFWIMNTVPVTQLAMWYGADDADGTVHEYETTYRDGE</sequence>
<dbReference type="SFLD" id="SFLDG01389">
    <property type="entry name" value="menaquinone_synthsis_involved"/>
    <property type="match status" value="1"/>
</dbReference>
<organism evidence="9 10">
    <name type="scientific">Fimbriimonas ginsengisoli</name>
    <dbReference type="NCBI Taxonomy" id="1005039"/>
    <lineage>
        <taxon>Bacteria</taxon>
        <taxon>Bacillati</taxon>
        <taxon>Armatimonadota</taxon>
        <taxon>Fimbriimonadia</taxon>
        <taxon>Fimbriimonadales</taxon>
        <taxon>Fimbriimonadaceae</taxon>
        <taxon>Fimbriimonas</taxon>
    </lineage>
</organism>
<evidence type="ECO:0000256" key="2">
    <source>
        <dbReference type="ARBA" id="ARBA00022691"/>
    </source>
</evidence>
<gene>
    <name evidence="9" type="ORF">HYR64_02965</name>
</gene>
<dbReference type="SFLD" id="SFLDS00029">
    <property type="entry name" value="Radical_SAM"/>
    <property type="match status" value="1"/>
</dbReference>
<dbReference type="EMBL" id="JACOSL010000020">
    <property type="protein sequence ID" value="MBI1756049.1"/>
    <property type="molecule type" value="Genomic_DNA"/>
</dbReference>
<dbReference type="GO" id="GO:0016765">
    <property type="term" value="F:transferase activity, transferring alkyl or aryl (other than methyl) groups"/>
    <property type="evidence" value="ECO:0007669"/>
    <property type="project" value="InterPro"/>
</dbReference>
<reference evidence="9" key="1">
    <citation type="submission" date="2020-07" db="EMBL/GenBank/DDBJ databases">
        <title>Huge and variable diversity of episymbiotic CPR bacteria and DPANN archaea in groundwater ecosystems.</title>
        <authorList>
            <person name="He C.Y."/>
            <person name="Keren R."/>
            <person name="Whittaker M."/>
            <person name="Farag I.F."/>
            <person name="Doudna J."/>
            <person name="Cate J.H.D."/>
            <person name="Banfield J.F."/>
        </authorList>
    </citation>
    <scope>NUCLEOTIDE SEQUENCE</scope>
    <source>
        <strain evidence="9">NC_groundwater_17_Pr7_B-0.1um_64_12</strain>
    </source>
</reference>
<name>A0A931LRL9_FIMGI</name>
<dbReference type="PANTHER" id="PTHR43076:SF7">
    <property type="entry name" value="AMINODEOXYFUTALOSINE SYNTHASE"/>
    <property type="match status" value="1"/>
</dbReference>
<dbReference type="SMART" id="SM00729">
    <property type="entry name" value="Elp3"/>
    <property type="match status" value="1"/>
</dbReference>
<dbReference type="PANTHER" id="PTHR43076">
    <property type="entry name" value="FO SYNTHASE (COFH)"/>
    <property type="match status" value="1"/>
</dbReference>
<dbReference type="InterPro" id="IPR013785">
    <property type="entry name" value="Aldolase_TIM"/>
</dbReference>
<keyword evidence="5 6" id="KW-0411">Iron-sulfur</keyword>
<dbReference type="Proteomes" id="UP000727962">
    <property type="component" value="Unassembled WGS sequence"/>
</dbReference>
<feature type="binding site" evidence="7">
    <location>
        <position position="79"/>
    </location>
    <ligand>
        <name>S-adenosyl-L-methionine</name>
        <dbReference type="ChEBI" id="CHEBI:59789"/>
    </ligand>
</feature>
<dbReference type="InterPro" id="IPR034405">
    <property type="entry name" value="F420"/>
</dbReference>
<dbReference type="SFLD" id="SFLDG01064">
    <property type="entry name" value="F420__menaquinone_cofactor_bio"/>
    <property type="match status" value="1"/>
</dbReference>
<evidence type="ECO:0000256" key="4">
    <source>
        <dbReference type="ARBA" id="ARBA00023004"/>
    </source>
</evidence>
<dbReference type="SFLD" id="SFLDG01082">
    <property type="entry name" value="B12-binding_domain_containing"/>
    <property type="match status" value="1"/>
</dbReference>
<dbReference type="InterPro" id="IPR020050">
    <property type="entry name" value="FO_synthase_su2"/>
</dbReference>
<evidence type="ECO:0000259" key="8">
    <source>
        <dbReference type="PROSITE" id="PS51918"/>
    </source>
</evidence>
<dbReference type="Gene3D" id="3.20.20.70">
    <property type="entry name" value="Aldolase class I"/>
    <property type="match status" value="1"/>
</dbReference>
<dbReference type="GO" id="GO:0046872">
    <property type="term" value="F:metal ion binding"/>
    <property type="evidence" value="ECO:0007669"/>
    <property type="project" value="UniProtKB-KW"/>
</dbReference>
<evidence type="ECO:0000256" key="5">
    <source>
        <dbReference type="ARBA" id="ARBA00023014"/>
    </source>
</evidence>
<dbReference type="Pfam" id="PF19288">
    <property type="entry name" value="CofH_C"/>
    <property type="match status" value="1"/>
</dbReference>
<dbReference type="NCBIfam" id="TIGR00423">
    <property type="entry name" value="CofH family radical SAM protein"/>
    <property type="match status" value="1"/>
</dbReference>
<feature type="binding site" evidence="6">
    <location>
        <position position="80"/>
    </location>
    <ligand>
        <name>[4Fe-4S] cluster</name>
        <dbReference type="ChEBI" id="CHEBI:49883"/>
        <note>4Fe-4S-S-AdoMet</note>
    </ligand>
</feature>
<accession>A0A931LRL9</accession>
<dbReference type="InterPro" id="IPR045567">
    <property type="entry name" value="CofH/MnqC-like_C"/>
</dbReference>
<dbReference type="InterPro" id="IPR058240">
    <property type="entry name" value="rSAM_sf"/>
</dbReference>
<evidence type="ECO:0000256" key="6">
    <source>
        <dbReference type="PIRSR" id="PIRSR004762-1"/>
    </source>
</evidence>
<keyword evidence="2 6" id="KW-0949">S-adenosyl-L-methionine</keyword>
<keyword evidence="4 6" id="KW-0408">Iron</keyword>
<feature type="non-terminal residue" evidence="9">
    <location>
        <position position="332"/>
    </location>
</feature>
<dbReference type="GO" id="GO:0044689">
    <property type="term" value="F:7,8-didemethyl-8-hydroxy-5-deazariboflavin synthase activity"/>
    <property type="evidence" value="ECO:0007669"/>
    <property type="project" value="TreeGrafter"/>
</dbReference>
<dbReference type="InterPro" id="IPR007197">
    <property type="entry name" value="rSAM"/>
</dbReference>
<keyword evidence="1 6" id="KW-0004">4Fe-4S</keyword>
<dbReference type="AlphaFoldDB" id="A0A931LRL9"/>
<feature type="domain" description="Radical SAM core" evidence="8">
    <location>
        <begin position="59"/>
        <end position="292"/>
    </location>
</feature>
<keyword evidence="3" id="KW-0479">Metal-binding</keyword>
<dbReference type="SFLD" id="SFLDF00343">
    <property type="entry name" value="aminofutalosine_synthase_(mqnE"/>
    <property type="match status" value="1"/>
</dbReference>
<dbReference type="PIRSF" id="PIRSF004762">
    <property type="entry name" value="CHP00423"/>
    <property type="match status" value="1"/>
</dbReference>
<evidence type="ECO:0000256" key="7">
    <source>
        <dbReference type="PIRSR" id="PIRSR004762-2"/>
    </source>
</evidence>
<comment type="cofactor">
    <cofactor evidence="6">
        <name>[4Fe-4S] cluster</name>
        <dbReference type="ChEBI" id="CHEBI:49883"/>
    </cofactor>
    <text evidence="6">Binds 1 [4Fe-4S] cluster. The cluster is coordinated with 3 cysteines and an exchangeable S-adenosyl-L-methionine.</text>
</comment>
<comment type="caution">
    <text evidence="9">The sequence shown here is derived from an EMBL/GenBank/DDBJ whole genome shotgun (WGS) entry which is preliminary data.</text>
</comment>
<feature type="binding site" evidence="7">
    <location>
        <position position="185"/>
    </location>
    <ligand>
        <name>S-adenosyl-L-methionine</name>
        <dbReference type="ChEBI" id="CHEBI:59789"/>
    </ligand>
</feature>
<dbReference type="InterPro" id="IPR006638">
    <property type="entry name" value="Elp3/MiaA/NifB-like_rSAM"/>
</dbReference>
<proteinExistence type="predicted"/>
<dbReference type="PROSITE" id="PS51918">
    <property type="entry name" value="RADICAL_SAM"/>
    <property type="match status" value="1"/>
</dbReference>
<feature type="binding site" evidence="6">
    <location>
        <position position="77"/>
    </location>
    <ligand>
        <name>[4Fe-4S] cluster</name>
        <dbReference type="ChEBI" id="CHEBI:49883"/>
        <note>4Fe-4S-S-AdoMet</note>
    </ligand>
</feature>
<dbReference type="Pfam" id="PF04055">
    <property type="entry name" value="Radical_SAM"/>
    <property type="match status" value="1"/>
</dbReference>
<evidence type="ECO:0000313" key="9">
    <source>
        <dbReference type="EMBL" id="MBI1756049.1"/>
    </source>
</evidence>
<dbReference type="SUPFAM" id="SSF102114">
    <property type="entry name" value="Radical SAM enzymes"/>
    <property type="match status" value="1"/>
</dbReference>
<feature type="binding site" evidence="6">
    <location>
        <position position="73"/>
    </location>
    <ligand>
        <name>[4Fe-4S] cluster</name>
        <dbReference type="ChEBI" id="CHEBI:49883"/>
        <note>4Fe-4S-S-AdoMet</note>
    </ligand>
</feature>
<dbReference type="GO" id="GO:0051539">
    <property type="term" value="F:4 iron, 4 sulfur cluster binding"/>
    <property type="evidence" value="ECO:0007669"/>
    <property type="project" value="UniProtKB-KW"/>
</dbReference>
<evidence type="ECO:0000256" key="3">
    <source>
        <dbReference type="ARBA" id="ARBA00022723"/>
    </source>
</evidence>
<evidence type="ECO:0000313" key="10">
    <source>
        <dbReference type="Proteomes" id="UP000727962"/>
    </source>
</evidence>
<dbReference type="CDD" id="cd01335">
    <property type="entry name" value="Radical_SAM"/>
    <property type="match status" value="1"/>
</dbReference>
<evidence type="ECO:0000256" key="1">
    <source>
        <dbReference type="ARBA" id="ARBA00022485"/>
    </source>
</evidence>